<comment type="caution">
    <text evidence="2">The sequence shown here is derived from an EMBL/GenBank/DDBJ whole genome shotgun (WGS) entry which is preliminary data.</text>
</comment>
<keyword evidence="4" id="KW-1185">Reference proteome</keyword>
<dbReference type="Proteomes" id="UP000266723">
    <property type="component" value="Unassembled WGS sequence"/>
</dbReference>
<evidence type="ECO:0000313" key="4">
    <source>
        <dbReference type="Proteomes" id="UP000266723"/>
    </source>
</evidence>
<dbReference type="AlphaFoldDB" id="A0A3N6S332"/>
<accession>A0A3N6S332</accession>
<dbReference type="EMBL" id="QGKV02000759">
    <property type="protein sequence ID" value="KAF3563290.1"/>
    <property type="molecule type" value="Genomic_DNA"/>
</dbReference>
<feature type="compositionally biased region" description="Basic and acidic residues" evidence="1">
    <location>
        <begin position="1"/>
        <end position="21"/>
    </location>
</feature>
<name>A0A3N6S332_BRACR</name>
<dbReference type="EMBL" id="QGKY02002305">
    <property type="protein sequence ID" value="KAF2531953.1"/>
    <property type="molecule type" value="Genomic_DNA"/>
</dbReference>
<reference evidence="3 4" key="3">
    <citation type="journal article" date="2020" name="BMC Genomics">
        <title>Intraspecific diversification of the crop wild relative Brassica cretica Lam. using demographic model selection.</title>
        <authorList>
            <person name="Kioukis A."/>
            <person name="Michalopoulou V.A."/>
            <person name="Briers L."/>
            <person name="Pirintsos S."/>
            <person name="Studholme D.J."/>
            <person name="Pavlidis P."/>
            <person name="Sarris P.F."/>
        </authorList>
    </citation>
    <scope>NUCLEOTIDE SEQUENCE [LARGE SCALE GENOMIC DNA]</scope>
    <source>
        <strain evidence="4">cv. PFS-1207/04</strain>
        <strain evidence="3">PFS-1207/04</strain>
    </source>
</reference>
<evidence type="ECO:0000256" key="1">
    <source>
        <dbReference type="SAM" id="MobiDB-lite"/>
    </source>
</evidence>
<reference evidence="2" key="1">
    <citation type="submission" date="2019-12" db="EMBL/GenBank/DDBJ databases">
        <title>Genome sequencing and annotation of Brassica cretica.</title>
        <authorList>
            <person name="Studholme D.J."/>
            <person name="Sarris P.F."/>
        </authorList>
    </citation>
    <scope>NUCLEOTIDE SEQUENCE</scope>
    <source>
        <strain evidence="2">PFS-102/07</strain>
        <tissue evidence="2">Leaf</tissue>
    </source>
</reference>
<reference evidence="3" key="2">
    <citation type="submission" date="2019-12" db="EMBL/GenBank/DDBJ databases">
        <authorList>
            <person name="Studholme D.J."/>
            <person name="Sarris P."/>
        </authorList>
    </citation>
    <scope>NUCLEOTIDE SEQUENCE</scope>
    <source>
        <strain evidence="3">PFS-1207/04</strain>
        <tissue evidence="3">Leaf</tissue>
    </source>
</reference>
<gene>
    <name evidence="3" type="ORF">DY000_02011504</name>
    <name evidence="2" type="ORF">F2Q70_00031205</name>
</gene>
<organism evidence="2">
    <name type="scientific">Brassica cretica</name>
    <name type="common">Mustard</name>
    <dbReference type="NCBI Taxonomy" id="69181"/>
    <lineage>
        <taxon>Eukaryota</taxon>
        <taxon>Viridiplantae</taxon>
        <taxon>Streptophyta</taxon>
        <taxon>Embryophyta</taxon>
        <taxon>Tracheophyta</taxon>
        <taxon>Spermatophyta</taxon>
        <taxon>Magnoliopsida</taxon>
        <taxon>eudicotyledons</taxon>
        <taxon>Gunneridae</taxon>
        <taxon>Pentapetalae</taxon>
        <taxon>rosids</taxon>
        <taxon>malvids</taxon>
        <taxon>Brassicales</taxon>
        <taxon>Brassicaceae</taxon>
        <taxon>Brassiceae</taxon>
        <taxon>Brassica</taxon>
    </lineage>
</organism>
<sequence>MRGTERTVAVEESHRDERQTYRDPSPSRIATDRHAQSFIVEEITRKRDGVIDDSHRDTRPLMNRRREVNDESRNRRLILPRRRDQSQRFQFEIV</sequence>
<evidence type="ECO:0000313" key="2">
    <source>
        <dbReference type="EMBL" id="KAF2531953.1"/>
    </source>
</evidence>
<proteinExistence type="predicted"/>
<evidence type="ECO:0000313" key="3">
    <source>
        <dbReference type="EMBL" id="KAF3563290.1"/>
    </source>
</evidence>
<feature type="region of interest" description="Disordered" evidence="1">
    <location>
        <begin position="1"/>
        <end position="33"/>
    </location>
</feature>
<protein>
    <submittedName>
        <fullName evidence="2">Uncharacterized protein</fullName>
    </submittedName>
</protein>